<protein>
    <submittedName>
        <fullName evidence="8">MFS transporter</fullName>
    </submittedName>
</protein>
<organism evidence="8 9">
    <name type="scientific">Nonomuraea guangzhouensis</name>
    <dbReference type="NCBI Taxonomy" id="1291555"/>
    <lineage>
        <taxon>Bacteria</taxon>
        <taxon>Bacillati</taxon>
        <taxon>Actinomycetota</taxon>
        <taxon>Actinomycetes</taxon>
        <taxon>Streptosporangiales</taxon>
        <taxon>Streptosporangiaceae</taxon>
        <taxon>Nonomuraea</taxon>
    </lineage>
</organism>
<comment type="subcellular location">
    <subcellularLocation>
        <location evidence="1">Cell membrane</location>
        <topology evidence="1">Multi-pass membrane protein</topology>
    </subcellularLocation>
</comment>
<dbReference type="PROSITE" id="PS50850">
    <property type="entry name" value="MFS"/>
    <property type="match status" value="1"/>
</dbReference>
<feature type="transmembrane region" description="Helical" evidence="6">
    <location>
        <begin position="135"/>
        <end position="155"/>
    </location>
</feature>
<dbReference type="InterPro" id="IPR011701">
    <property type="entry name" value="MFS"/>
</dbReference>
<dbReference type="InterPro" id="IPR036259">
    <property type="entry name" value="MFS_trans_sf"/>
</dbReference>
<accession>A0ABW4GF08</accession>
<evidence type="ECO:0000256" key="5">
    <source>
        <dbReference type="ARBA" id="ARBA00023136"/>
    </source>
</evidence>
<feature type="transmembrane region" description="Helical" evidence="6">
    <location>
        <begin position="271"/>
        <end position="291"/>
    </location>
</feature>
<feature type="transmembrane region" description="Helical" evidence="6">
    <location>
        <begin position="209"/>
        <end position="232"/>
    </location>
</feature>
<dbReference type="PANTHER" id="PTHR23513:SF11">
    <property type="entry name" value="STAPHYLOFERRIN A TRANSPORTER"/>
    <property type="match status" value="1"/>
</dbReference>
<gene>
    <name evidence="8" type="ORF">ACFSJ0_29780</name>
</gene>
<dbReference type="SUPFAM" id="SSF103473">
    <property type="entry name" value="MFS general substrate transporter"/>
    <property type="match status" value="1"/>
</dbReference>
<evidence type="ECO:0000259" key="7">
    <source>
        <dbReference type="PROSITE" id="PS50850"/>
    </source>
</evidence>
<dbReference type="EMBL" id="JBHUCM010000025">
    <property type="protein sequence ID" value="MFD1541277.1"/>
    <property type="molecule type" value="Genomic_DNA"/>
</dbReference>
<evidence type="ECO:0000256" key="3">
    <source>
        <dbReference type="ARBA" id="ARBA00022692"/>
    </source>
</evidence>
<keyword evidence="5 6" id="KW-0472">Membrane</keyword>
<dbReference type="RefSeq" id="WP_281429097.1">
    <property type="nucleotide sequence ID" value="NZ_JAHKRM010000033.1"/>
</dbReference>
<dbReference type="InterPro" id="IPR020846">
    <property type="entry name" value="MFS_dom"/>
</dbReference>
<dbReference type="PANTHER" id="PTHR23513">
    <property type="entry name" value="INTEGRAL MEMBRANE EFFLUX PROTEIN-RELATED"/>
    <property type="match status" value="1"/>
</dbReference>
<dbReference type="Gene3D" id="1.20.1250.20">
    <property type="entry name" value="MFS general substrate transporter like domains"/>
    <property type="match status" value="1"/>
</dbReference>
<comment type="caution">
    <text evidence="8">The sequence shown here is derived from an EMBL/GenBank/DDBJ whole genome shotgun (WGS) entry which is preliminary data.</text>
</comment>
<keyword evidence="4 6" id="KW-1133">Transmembrane helix</keyword>
<keyword evidence="9" id="KW-1185">Reference proteome</keyword>
<dbReference type="Proteomes" id="UP001597097">
    <property type="component" value="Unassembled WGS sequence"/>
</dbReference>
<keyword evidence="3 6" id="KW-0812">Transmembrane</keyword>
<keyword evidence="2" id="KW-1003">Cell membrane</keyword>
<reference evidence="9" key="1">
    <citation type="journal article" date="2019" name="Int. J. Syst. Evol. Microbiol.">
        <title>The Global Catalogue of Microorganisms (GCM) 10K type strain sequencing project: providing services to taxonomists for standard genome sequencing and annotation.</title>
        <authorList>
            <consortium name="The Broad Institute Genomics Platform"/>
            <consortium name="The Broad Institute Genome Sequencing Center for Infectious Disease"/>
            <person name="Wu L."/>
            <person name="Ma J."/>
        </authorList>
    </citation>
    <scope>NUCLEOTIDE SEQUENCE [LARGE SCALE GENOMIC DNA]</scope>
    <source>
        <strain evidence="9">CGMCC 1.15399</strain>
    </source>
</reference>
<proteinExistence type="predicted"/>
<feature type="transmembrane region" description="Helical" evidence="6">
    <location>
        <begin position="362"/>
        <end position="382"/>
    </location>
</feature>
<name>A0ABW4GF08_9ACTN</name>
<evidence type="ECO:0000256" key="6">
    <source>
        <dbReference type="SAM" id="Phobius"/>
    </source>
</evidence>
<feature type="transmembrane region" description="Helical" evidence="6">
    <location>
        <begin position="297"/>
        <end position="315"/>
    </location>
</feature>
<feature type="transmembrane region" description="Helical" evidence="6">
    <location>
        <begin position="244"/>
        <end position="264"/>
    </location>
</feature>
<evidence type="ECO:0000256" key="4">
    <source>
        <dbReference type="ARBA" id="ARBA00022989"/>
    </source>
</evidence>
<evidence type="ECO:0000313" key="9">
    <source>
        <dbReference type="Proteomes" id="UP001597097"/>
    </source>
</evidence>
<feature type="transmembrane region" description="Helical" evidence="6">
    <location>
        <begin position="336"/>
        <end position="356"/>
    </location>
</feature>
<evidence type="ECO:0000313" key="8">
    <source>
        <dbReference type="EMBL" id="MFD1541277.1"/>
    </source>
</evidence>
<evidence type="ECO:0000256" key="2">
    <source>
        <dbReference type="ARBA" id="ARBA00022475"/>
    </source>
</evidence>
<feature type="transmembrane region" description="Helical" evidence="6">
    <location>
        <begin position="43"/>
        <end position="63"/>
    </location>
</feature>
<feature type="transmembrane region" description="Helical" evidence="6">
    <location>
        <begin position="94"/>
        <end position="115"/>
    </location>
</feature>
<dbReference type="CDD" id="cd06173">
    <property type="entry name" value="MFS_MefA_like"/>
    <property type="match status" value="1"/>
</dbReference>
<feature type="transmembrane region" description="Helical" evidence="6">
    <location>
        <begin position="70"/>
        <end position="88"/>
    </location>
</feature>
<feature type="transmembrane region" description="Helical" evidence="6">
    <location>
        <begin position="161"/>
        <end position="180"/>
    </location>
</feature>
<sequence length="401" mass="42004">MANARFRLLLLSQTASVMGEQMFAVAITVSVLGAGGDASSLGLVLAVRGVALVIFLPIGGVWADRLPRRQIMMAAYGVLAVVVAALALAPGLPIWSAAVVIFIAGVTEAFIRPAFNAILRGVLAEDERMSGRSLIAVSIRTGIMVGPALCVALVAATGTRAAYGITVAVFAVAAVVFWRIREPRWTPGPRTSFAGDIRTGVAEARRRPWVLAILIFSSVSLMFVLAPAQVLLPVVSTTRFGSPAVYGLALTCYGVGGLIGGLITMAWRPRAVGVLAMVCMALYAAAPLSLLLATSPLPILVAYVIAGAGVEIYAIHWEVALQRAIPDQLIGRMTSFAWLCGFGLLPFGQALTGPLAELTSTAAVLATAAGIVLVVPPALLLVRGMPHLHEPDRKDDIFTDY</sequence>
<evidence type="ECO:0000256" key="1">
    <source>
        <dbReference type="ARBA" id="ARBA00004651"/>
    </source>
</evidence>
<dbReference type="Pfam" id="PF07690">
    <property type="entry name" value="MFS_1"/>
    <property type="match status" value="1"/>
</dbReference>
<feature type="domain" description="Major facilitator superfamily (MFS) profile" evidence="7">
    <location>
        <begin position="1"/>
        <end position="386"/>
    </location>
</feature>